<feature type="transmembrane region" description="Helical" evidence="1">
    <location>
        <begin position="25"/>
        <end position="45"/>
    </location>
</feature>
<dbReference type="Proteomes" id="UP001223261">
    <property type="component" value="Chromosome"/>
</dbReference>
<dbReference type="InterPro" id="IPR009574">
    <property type="entry name" value="DUF1189"/>
</dbReference>
<evidence type="ECO:0000313" key="2">
    <source>
        <dbReference type="EMBL" id="WHI58691.1"/>
    </source>
</evidence>
<accession>A0AAX3VZC6</accession>
<evidence type="ECO:0000313" key="3">
    <source>
        <dbReference type="Proteomes" id="UP001223261"/>
    </source>
</evidence>
<dbReference type="AlphaFoldDB" id="A0AAX3VZC6"/>
<keyword evidence="1" id="KW-1133">Transmembrane helix</keyword>
<sequence length="253" mass="29589">MQYVNELKRLIKHPKKYPMYRITKLRYVFLHILLLSIILIIPNTIQYFQITQNISTLAHEEVDEIPKFKIHNNEMKLSEEKIIKLNDKHSIVFTKSQQFKMKPEHLVVFKPQDIEISNYNDHTKISYGSLSSVIHDEKDLSSFIDTINASKYFYFSIIILLLLFIQFMSISFKIAIVAFIGHLISILLNKKSRYMTWFKMITFIISIPTLVLLLGILIGNALLMFVSWCIIIVGIIVTAYYLPNGKKRASLKQ</sequence>
<feature type="transmembrane region" description="Helical" evidence="1">
    <location>
        <begin position="152"/>
        <end position="185"/>
    </location>
</feature>
<dbReference type="RefSeq" id="WP_016998591.1">
    <property type="nucleotide sequence ID" value="NZ_CP075503.1"/>
</dbReference>
<gene>
    <name evidence="2" type="ORF">PYH69_07955</name>
</gene>
<dbReference type="EMBL" id="CP118848">
    <property type="protein sequence ID" value="WHI58691.1"/>
    <property type="molecule type" value="Genomic_DNA"/>
</dbReference>
<organism evidence="2 3">
    <name type="scientific">Mammaliicoccus lentus</name>
    <name type="common">Staphylococcus lentus</name>
    <dbReference type="NCBI Taxonomy" id="42858"/>
    <lineage>
        <taxon>Bacteria</taxon>
        <taxon>Bacillati</taxon>
        <taxon>Bacillota</taxon>
        <taxon>Bacilli</taxon>
        <taxon>Bacillales</taxon>
        <taxon>Staphylococcaceae</taxon>
        <taxon>Mammaliicoccus</taxon>
    </lineage>
</organism>
<dbReference type="GeneID" id="99676538"/>
<name>A0AAX3VZC6_MAMLE</name>
<keyword evidence="1" id="KW-0812">Transmembrane</keyword>
<protein>
    <submittedName>
        <fullName evidence="2">DUF1189 family protein</fullName>
    </submittedName>
</protein>
<feature type="transmembrane region" description="Helical" evidence="1">
    <location>
        <begin position="225"/>
        <end position="243"/>
    </location>
</feature>
<reference evidence="2" key="1">
    <citation type="journal article" date="2023" name="Antibiotics">
        <title>Prevalence and Molecular Characterization of Methicillin-Resistant Staphylococci (MRS) and Mammaliicocci (MRM) in Dromedary Camels from Algeria: First Detection of SCCmec-mecC Hybrid in Methicillin-Resistant Mammaliicoccus lentus.</title>
        <authorList>
            <person name="Belhout C."/>
            <person name="Boyen F."/>
            <person name="Vereecke N."/>
            <person name="Theuns S."/>
            <person name="Taibi N."/>
            <person name="Stegger M."/>
            <person name="de la Fe-Rodriguez P.Y."/>
            <person name="Bouayad L."/>
            <person name="Elgroud R."/>
            <person name="Butaye P."/>
        </authorList>
    </citation>
    <scope>NUCLEOTIDE SEQUENCE</scope>
    <source>
        <strain evidence="2">7048</strain>
    </source>
</reference>
<keyword evidence="1" id="KW-0472">Membrane</keyword>
<proteinExistence type="predicted"/>
<evidence type="ECO:0000256" key="1">
    <source>
        <dbReference type="SAM" id="Phobius"/>
    </source>
</evidence>
<dbReference type="Pfam" id="PF06691">
    <property type="entry name" value="DUF1189"/>
    <property type="match status" value="1"/>
</dbReference>
<feature type="transmembrane region" description="Helical" evidence="1">
    <location>
        <begin position="197"/>
        <end position="219"/>
    </location>
</feature>